<evidence type="ECO:0000313" key="2">
    <source>
        <dbReference type="Proteomes" id="UP000251960"/>
    </source>
</evidence>
<dbReference type="EMBL" id="NCVQ01000008">
    <property type="protein sequence ID" value="PWZ13338.1"/>
    <property type="molecule type" value="Genomic_DNA"/>
</dbReference>
<sequence length="38" mass="4670">MRCRMHMYEYNEIAQDIQRHSGELNIKLEDTATTMRKR</sequence>
<accession>A0A3L6DYJ9</accession>
<reference evidence="1 2" key="1">
    <citation type="journal article" date="2018" name="Nat. Genet.">
        <title>Extensive intraspecific gene order and gene structural variations between Mo17 and other maize genomes.</title>
        <authorList>
            <person name="Sun S."/>
            <person name="Zhou Y."/>
            <person name="Chen J."/>
            <person name="Shi J."/>
            <person name="Zhao H."/>
            <person name="Zhao H."/>
            <person name="Song W."/>
            <person name="Zhang M."/>
            <person name="Cui Y."/>
            <person name="Dong X."/>
            <person name="Liu H."/>
            <person name="Ma X."/>
            <person name="Jiao Y."/>
            <person name="Wang B."/>
            <person name="Wei X."/>
            <person name="Stein J.C."/>
            <person name="Glaubitz J.C."/>
            <person name="Lu F."/>
            <person name="Yu G."/>
            <person name="Liang C."/>
            <person name="Fengler K."/>
            <person name="Li B."/>
            <person name="Rafalski A."/>
            <person name="Schnable P.S."/>
            <person name="Ware D.H."/>
            <person name="Buckler E.S."/>
            <person name="Lai J."/>
        </authorList>
    </citation>
    <scope>NUCLEOTIDE SEQUENCE [LARGE SCALE GENOMIC DNA]</scope>
    <source>
        <strain evidence="2">cv. Missouri 17</strain>
        <tissue evidence="1">Seedling</tissue>
    </source>
</reference>
<name>A0A3L6DYJ9_MAIZE</name>
<gene>
    <name evidence="1" type="ORF">Zm00014a_012991</name>
</gene>
<proteinExistence type="predicted"/>
<comment type="caution">
    <text evidence="1">The sequence shown here is derived from an EMBL/GenBank/DDBJ whole genome shotgun (WGS) entry which is preliminary data.</text>
</comment>
<dbReference type="AlphaFoldDB" id="A0A3L6DYJ9"/>
<dbReference type="Proteomes" id="UP000251960">
    <property type="component" value="Chromosome 7"/>
</dbReference>
<organism evidence="1 2">
    <name type="scientific">Zea mays</name>
    <name type="common">Maize</name>
    <dbReference type="NCBI Taxonomy" id="4577"/>
    <lineage>
        <taxon>Eukaryota</taxon>
        <taxon>Viridiplantae</taxon>
        <taxon>Streptophyta</taxon>
        <taxon>Embryophyta</taxon>
        <taxon>Tracheophyta</taxon>
        <taxon>Spermatophyta</taxon>
        <taxon>Magnoliopsida</taxon>
        <taxon>Liliopsida</taxon>
        <taxon>Poales</taxon>
        <taxon>Poaceae</taxon>
        <taxon>PACMAD clade</taxon>
        <taxon>Panicoideae</taxon>
        <taxon>Andropogonodae</taxon>
        <taxon>Andropogoneae</taxon>
        <taxon>Tripsacinae</taxon>
        <taxon>Zea</taxon>
    </lineage>
</organism>
<protein>
    <submittedName>
        <fullName evidence="1">Uncharacterized protein</fullName>
    </submittedName>
</protein>
<evidence type="ECO:0000313" key="1">
    <source>
        <dbReference type="EMBL" id="PWZ13338.1"/>
    </source>
</evidence>